<proteinExistence type="predicted"/>
<gene>
    <name evidence="2" type="ORF">P0Y55_12205</name>
</gene>
<name>A0AA95JAW0_9BACL</name>
<protein>
    <submittedName>
        <fullName evidence="2">Glycosyltransferase</fullName>
        <ecNumber evidence="2">2.4.-.-</ecNumber>
    </submittedName>
</protein>
<keyword evidence="2" id="KW-0808">Transferase</keyword>
<dbReference type="InterPro" id="IPR055259">
    <property type="entry name" value="YkvP/CgeB_Glyco_trans-like"/>
</dbReference>
<dbReference type="SUPFAM" id="SSF53756">
    <property type="entry name" value="UDP-Glycosyltransferase/glycogen phosphorylase"/>
    <property type="match status" value="1"/>
</dbReference>
<dbReference type="AlphaFoldDB" id="A0AA95JAW0"/>
<feature type="domain" description="Spore protein YkvP/CgeB glycosyl transferase-like" evidence="1">
    <location>
        <begin position="215"/>
        <end position="364"/>
    </location>
</feature>
<dbReference type="EMBL" id="CP119317">
    <property type="protein sequence ID" value="WEK53346.1"/>
    <property type="molecule type" value="Genomic_DNA"/>
</dbReference>
<dbReference type="EC" id="2.4.-.-" evidence="2"/>
<evidence type="ECO:0000313" key="3">
    <source>
        <dbReference type="Proteomes" id="UP001178662"/>
    </source>
</evidence>
<organism evidence="2 3">
    <name type="scientific">Candidatus Cohnella colombiensis</name>
    <dbReference type="NCBI Taxonomy" id="3121368"/>
    <lineage>
        <taxon>Bacteria</taxon>
        <taxon>Bacillati</taxon>
        <taxon>Bacillota</taxon>
        <taxon>Bacilli</taxon>
        <taxon>Bacillales</taxon>
        <taxon>Paenibacillaceae</taxon>
        <taxon>Cohnella</taxon>
    </lineage>
</organism>
<keyword evidence="2" id="KW-0328">Glycosyltransferase</keyword>
<sequence>MLSQRSRVKTWSTSDQAYHSGWHDGWRLGACRSIDKVMKQTVDVAATPVCQATILYVSQGFEAIDRGIIAALSSQVSQVHVVSYDLIEQQAVLLRPDAVIVLNGLHIFPANQVEQIEAIRRLNILTAIWFVDDPYFTDDTMHIAPHYDYVFTHERACVPLYQSLGCTQVHHLPLATHSELFYPQAVEREYVHDICFIGTGFHNRIQLFDQLAPYLKRKNVVIAGGLWHRMRRYGLIANSIIPEGVRIEEAAKLYNGAKIVINVHRATDHRLERRNSRNWPGQSINPRTFDIGGCGAMQLTDYREELPDFYHVGTEIDVYQNARQLMELLDYYLTNENERTKIAARGYLRTRREHSFTSRVRRLLNTLGFC</sequence>
<dbReference type="GO" id="GO:0016757">
    <property type="term" value="F:glycosyltransferase activity"/>
    <property type="evidence" value="ECO:0007669"/>
    <property type="project" value="UniProtKB-KW"/>
</dbReference>
<dbReference type="Proteomes" id="UP001178662">
    <property type="component" value="Chromosome"/>
</dbReference>
<evidence type="ECO:0000313" key="2">
    <source>
        <dbReference type="EMBL" id="WEK53346.1"/>
    </source>
</evidence>
<dbReference type="Pfam" id="PF13524">
    <property type="entry name" value="Glyco_trans_1_2"/>
    <property type="match status" value="1"/>
</dbReference>
<accession>A0AA95JAW0</accession>
<evidence type="ECO:0000259" key="1">
    <source>
        <dbReference type="Pfam" id="PF13524"/>
    </source>
</evidence>
<keyword evidence="3" id="KW-1185">Reference proteome</keyword>
<reference evidence="2" key="1">
    <citation type="submission" date="2023-03" db="EMBL/GenBank/DDBJ databases">
        <title>Andean soil-derived lignocellulolytic bacterial consortium as a source of novel taxa and putative plastic-active enzymes.</title>
        <authorList>
            <person name="Diaz-Garcia L."/>
            <person name="Chuvochina M."/>
            <person name="Feuerriegel G."/>
            <person name="Bunk B."/>
            <person name="Sproer C."/>
            <person name="Streit W.R."/>
            <person name="Rodriguez L.M."/>
            <person name="Overmann J."/>
            <person name="Jimenez D.J."/>
        </authorList>
    </citation>
    <scope>NUCLEOTIDE SEQUENCE</scope>
    <source>
        <strain evidence="2">MAG 2441</strain>
    </source>
</reference>